<reference evidence="4 5" key="1">
    <citation type="journal article" date="2019" name="Int. J. Syst. Evol. Microbiol.">
        <title>The Global Catalogue of Microorganisms (GCM) 10K type strain sequencing project: providing services to taxonomists for standard genome sequencing and annotation.</title>
        <authorList>
            <consortium name="The Broad Institute Genomics Platform"/>
            <consortium name="The Broad Institute Genome Sequencing Center for Infectious Disease"/>
            <person name="Wu L."/>
            <person name="Ma J."/>
        </authorList>
    </citation>
    <scope>NUCLEOTIDE SEQUENCE [LARGE SCALE GENOMIC DNA]</scope>
    <source>
        <strain evidence="4 5">JCM 13584</strain>
    </source>
</reference>
<accession>A0ABN2RDE0</accession>
<dbReference type="Proteomes" id="UP001499954">
    <property type="component" value="Unassembled WGS sequence"/>
</dbReference>
<organism evidence="4 5">
    <name type="scientific">Agromyces allii</name>
    <dbReference type="NCBI Taxonomy" id="393607"/>
    <lineage>
        <taxon>Bacteria</taxon>
        <taxon>Bacillati</taxon>
        <taxon>Actinomycetota</taxon>
        <taxon>Actinomycetes</taxon>
        <taxon>Micrococcales</taxon>
        <taxon>Microbacteriaceae</taxon>
        <taxon>Agromyces</taxon>
    </lineage>
</organism>
<protein>
    <recommendedName>
        <fullName evidence="3">DUF2510 domain-containing protein</fullName>
    </recommendedName>
</protein>
<proteinExistence type="predicted"/>
<keyword evidence="2" id="KW-0812">Transmembrane</keyword>
<comment type="caution">
    <text evidence="4">The sequence shown here is derived from an EMBL/GenBank/DDBJ whole genome shotgun (WGS) entry which is preliminary data.</text>
</comment>
<evidence type="ECO:0000259" key="3">
    <source>
        <dbReference type="Pfam" id="PF10708"/>
    </source>
</evidence>
<keyword evidence="2" id="KW-1133">Transmembrane helix</keyword>
<dbReference type="RefSeq" id="WP_157416808.1">
    <property type="nucleotide sequence ID" value="NZ_BAAAMK010000011.1"/>
</dbReference>
<gene>
    <name evidence="4" type="ORF">GCM10009717_37890</name>
</gene>
<feature type="domain" description="DUF2510" evidence="3">
    <location>
        <begin position="9"/>
        <end position="41"/>
    </location>
</feature>
<dbReference type="Pfam" id="PF10708">
    <property type="entry name" value="DUF2510"/>
    <property type="match status" value="1"/>
</dbReference>
<evidence type="ECO:0000313" key="4">
    <source>
        <dbReference type="EMBL" id="GAA1967346.1"/>
    </source>
</evidence>
<sequence length="136" mass="13804">MAENDAAPAGWYPDPTHSGQQRWWDGRQWGPQAPSVAPAAPLPAPPAAVSVSPTAPLSPRIDAKPSKGLAIASFIVGLVSLALMWVFVLGLVLGLTAVTLGIVGLKQSKPFAVVGIATGGITAAVFVLVIAIGSMS</sequence>
<keyword evidence="5" id="KW-1185">Reference proteome</keyword>
<dbReference type="InterPro" id="IPR018929">
    <property type="entry name" value="DUF2510"/>
</dbReference>
<name>A0ABN2RDE0_9MICO</name>
<evidence type="ECO:0000256" key="2">
    <source>
        <dbReference type="SAM" id="Phobius"/>
    </source>
</evidence>
<evidence type="ECO:0000313" key="5">
    <source>
        <dbReference type="Proteomes" id="UP001499954"/>
    </source>
</evidence>
<feature type="region of interest" description="Disordered" evidence="1">
    <location>
        <begin position="1"/>
        <end position="52"/>
    </location>
</feature>
<dbReference type="EMBL" id="BAAAMK010000011">
    <property type="protein sequence ID" value="GAA1967346.1"/>
    <property type="molecule type" value="Genomic_DNA"/>
</dbReference>
<feature type="transmembrane region" description="Helical" evidence="2">
    <location>
        <begin position="110"/>
        <end position="132"/>
    </location>
</feature>
<evidence type="ECO:0000256" key="1">
    <source>
        <dbReference type="SAM" id="MobiDB-lite"/>
    </source>
</evidence>
<feature type="transmembrane region" description="Helical" evidence="2">
    <location>
        <begin position="69"/>
        <end position="98"/>
    </location>
</feature>
<keyword evidence="2" id="KW-0472">Membrane</keyword>